<dbReference type="EMBL" id="JAVRRA010028405">
    <property type="protein sequence ID" value="KAK5041057.1"/>
    <property type="molecule type" value="Genomic_DNA"/>
</dbReference>
<dbReference type="InterPro" id="IPR013815">
    <property type="entry name" value="ATP_grasp_subdomain_1"/>
</dbReference>
<feature type="domain" description="Biotin carboxylation" evidence="5">
    <location>
        <begin position="1"/>
        <end position="123"/>
    </location>
</feature>
<dbReference type="PANTHER" id="PTHR45728">
    <property type="entry name" value="ACETYL-COA CARBOXYLASE, ISOFORM A"/>
    <property type="match status" value="1"/>
</dbReference>
<dbReference type="InterPro" id="IPR011764">
    <property type="entry name" value="Biotin_carboxylation_dom"/>
</dbReference>
<keyword evidence="7" id="KW-1185">Reference proteome</keyword>
<dbReference type="InterPro" id="IPR049076">
    <property type="entry name" value="ACCA"/>
</dbReference>
<keyword evidence="4" id="KW-0092">Biotin</keyword>
<dbReference type="SUPFAM" id="SSF56059">
    <property type="entry name" value="Glutathione synthetase ATP-binding domain-like"/>
    <property type="match status" value="1"/>
</dbReference>
<dbReference type="Gene3D" id="3.40.50.20">
    <property type="match status" value="1"/>
</dbReference>
<keyword evidence="2" id="KW-0547">Nucleotide-binding</keyword>
<reference evidence="6 7" key="1">
    <citation type="submission" date="2023-08" db="EMBL/GenBank/DDBJ databases">
        <title>Black Yeasts Isolated from many extreme environments.</title>
        <authorList>
            <person name="Coleine C."/>
            <person name="Stajich J.E."/>
            <person name="Selbmann L."/>
        </authorList>
    </citation>
    <scope>NUCLEOTIDE SEQUENCE [LARGE SCALE GENOMIC DNA]</scope>
    <source>
        <strain evidence="6 7">CCFEE 536</strain>
    </source>
</reference>
<dbReference type="SUPFAM" id="SSF52440">
    <property type="entry name" value="PreATP-grasp domain"/>
    <property type="match status" value="1"/>
</dbReference>
<accession>A0ABR0ITF0</accession>
<dbReference type="InterPro" id="IPR005479">
    <property type="entry name" value="CPAse_ATP-bd"/>
</dbReference>
<evidence type="ECO:0000256" key="3">
    <source>
        <dbReference type="ARBA" id="ARBA00022840"/>
    </source>
</evidence>
<dbReference type="Pfam" id="PF00289">
    <property type="entry name" value="Biotin_carb_N"/>
    <property type="match status" value="1"/>
</dbReference>
<evidence type="ECO:0000256" key="2">
    <source>
        <dbReference type="ARBA" id="ARBA00022741"/>
    </source>
</evidence>
<evidence type="ECO:0000313" key="7">
    <source>
        <dbReference type="Proteomes" id="UP001357485"/>
    </source>
</evidence>
<organism evidence="6 7">
    <name type="scientific">Cryomyces antarcticus</name>
    <dbReference type="NCBI Taxonomy" id="329879"/>
    <lineage>
        <taxon>Eukaryota</taxon>
        <taxon>Fungi</taxon>
        <taxon>Dikarya</taxon>
        <taxon>Ascomycota</taxon>
        <taxon>Pezizomycotina</taxon>
        <taxon>Dothideomycetes</taxon>
        <taxon>Dothideomycetes incertae sedis</taxon>
        <taxon>Cryomyces</taxon>
    </lineage>
</organism>
<dbReference type="PROSITE" id="PS50979">
    <property type="entry name" value="BC"/>
    <property type="match status" value="1"/>
</dbReference>
<gene>
    <name evidence="6" type="primary">ACC1_8</name>
    <name evidence="6" type="ORF">LTR16_011791</name>
</gene>
<dbReference type="Gene3D" id="3.30.1490.20">
    <property type="entry name" value="ATP-grasp fold, A domain"/>
    <property type="match status" value="1"/>
</dbReference>
<dbReference type="Proteomes" id="UP001357485">
    <property type="component" value="Unassembled WGS sequence"/>
</dbReference>
<proteinExistence type="predicted"/>
<sequence length="123" mass="12856">MGVHAVWAGWGHASENPKLPESLAASPNKIVFIGPPGSAMRSLGDKISSTIVAQHAKVPCIPWSGEGVDDVKVGEDGIVTVEDHIYDKGCTHSPEEGLQMARKIGFPVMVKASEGGGGKGIRK</sequence>
<dbReference type="Pfam" id="PF02786">
    <property type="entry name" value="CPSase_L_D2"/>
    <property type="match status" value="1"/>
</dbReference>
<evidence type="ECO:0000256" key="1">
    <source>
        <dbReference type="ARBA" id="ARBA00022598"/>
    </source>
</evidence>
<evidence type="ECO:0000256" key="4">
    <source>
        <dbReference type="ARBA" id="ARBA00023267"/>
    </source>
</evidence>
<dbReference type="InterPro" id="IPR016185">
    <property type="entry name" value="PreATP-grasp_dom_sf"/>
</dbReference>
<name>A0ABR0ITF0_9PEZI</name>
<evidence type="ECO:0000313" key="6">
    <source>
        <dbReference type="EMBL" id="KAK5041057.1"/>
    </source>
</evidence>
<feature type="non-terminal residue" evidence="6">
    <location>
        <position position="123"/>
    </location>
</feature>
<protein>
    <submittedName>
        <fullName evidence="6">Acetyl-coenzyme-A carboxylase</fullName>
    </submittedName>
</protein>
<keyword evidence="3" id="KW-0067">ATP-binding</keyword>
<comment type="caution">
    <text evidence="6">The sequence shown here is derived from an EMBL/GenBank/DDBJ whole genome shotgun (WGS) entry which is preliminary data.</text>
</comment>
<evidence type="ECO:0000259" key="5">
    <source>
        <dbReference type="PROSITE" id="PS50979"/>
    </source>
</evidence>
<dbReference type="InterPro" id="IPR005481">
    <property type="entry name" value="BC-like_N"/>
</dbReference>
<keyword evidence="1" id="KW-0436">Ligase</keyword>
<dbReference type="Gene3D" id="3.90.1770.10">
    <property type="entry name" value="PreATP-grasp domain"/>
    <property type="match status" value="1"/>
</dbReference>
<dbReference type="PANTHER" id="PTHR45728:SF3">
    <property type="entry name" value="ACETYL-COA CARBOXYLASE"/>
    <property type="match status" value="1"/>
</dbReference>
<dbReference type="PROSITE" id="PS00866">
    <property type="entry name" value="CPSASE_1"/>
    <property type="match status" value="1"/>
</dbReference>